<organism evidence="2 3">
    <name type="scientific">Phaseolus coccineus</name>
    <name type="common">Scarlet runner bean</name>
    <name type="synonym">Phaseolus multiflorus</name>
    <dbReference type="NCBI Taxonomy" id="3886"/>
    <lineage>
        <taxon>Eukaryota</taxon>
        <taxon>Viridiplantae</taxon>
        <taxon>Streptophyta</taxon>
        <taxon>Embryophyta</taxon>
        <taxon>Tracheophyta</taxon>
        <taxon>Spermatophyta</taxon>
        <taxon>Magnoliopsida</taxon>
        <taxon>eudicotyledons</taxon>
        <taxon>Gunneridae</taxon>
        <taxon>Pentapetalae</taxon>
        <taxon>rosids</taxon>
        <taxon>fabids</taxon>
        <taxon>Fabales</taxon>
        <taxon>Fabaceae</taxon>
        <taxon>Papilionoideae</taxon>
        <taxon>50 kb inversion clade</taxon>
        <taxon>NPAAA clade</taxon>
        <taxon>indigoferoid/millettioid clade</taxon>
        <taxon>Phaseoleae</taxon>
        <taxon>Phaseolus</taxon>
    </lineage>
</organism>
<dbReference type="EMBL" id="JAYMYR010000004">
    <property type="protein sequence ID" value="KAK7366687.1"/>
    <property type="molecule type" value="Genomic_DNA"/>
</dbReference>
<dbReference type="Proteomes" id="UP001374584">
    <property type="component" value="Unassembled WGS sequence"/>
</dbReference>
<evidence type="ECO:0000313" key="2">
    <source>
        <dbReference type="EMBL" id="KAK7366687.1"/>
    </source>
</evidence>
<evidence type="ECO:0000313" key="3">
    <source>
        <dbReference type="Proteomes" id="UP001374584"/>
    </source>
</evidence>
<sequence>MSAPFASSTAIFFCFLSSFFFFFFSTFASARLPFQVHFHRTNSNSLSNTPNQSPNPNPNQWKPKPQPLRSTTRPSKPLPFPVFRLDHPIPRHPLPLSSRLDSWKPRPRAHDFDPLPRAGVRHVARGWTRFGVVEPTLFRRRGMGRHRSLSHPHQHINHAPTGFVRRIRKFLNRF</sequence>
<evidence type="ECO:0000256" key="1">
    <source>
        <dbReference type="SAM" id="MobiDB-lite"/>
    </source>
</evidence>
<dbReference type="AlphaFoldDB" id="A0AAN9N5C0"/>
<gene>
    <name evidence="2" type="ORF">VNO80_08684</name>
</gene>
<feature type="compositionally biased region" description="Low complexity" evidence="1">
    <location>
        <begin position="43"/>
        <end position="63"/>
    </location>
</feature>
<keyword evidence="3" id="KW-1185">Reference proteome</keyword>
<comment type="caution">
    <text evidence="2">The sequence shown here is derived from an EMBL/GenBank/DDBJ whole genome shotgun (WGS) entry which is preliminary data.</text>
</comment>
<feature type="region of interest" description="Disordered" evidence="1">
    <location>
        <begin position="43"/>
        <end position="74"/>
    </location>
</feature>
<accession>A0AAN9N5C0</accession>
<name>A0AAN9N5C0_PHACN</name>
<reference evidence="2 3" key="1">
    <citation type="submission" date="2024-01" db="EMBL/GenBank/DDBJ databases">
        <title>The genomes of 5 underutilized Papilionoideae crops provide insights into root nodulation and disease resistanc.</title>
        <authorList>
            <person name="Jiang F."/>
        </authorList>
    </citation>
    <scope>NUCLEOTIDE SEQUENCE [LARGE SCALE GENOMIC DNA]</scope>
    <source>
        <strain evidence="2">JINMINGXINNONG_FW02</strain>
        <tissue evidence="2">Leaves</tissue>
    </source>
</reference>
<protein>
    <submittedName>
        <fullName evidence="2">Uncharacterized protein</fullName>
    </submittedName>
</protein>
<proteinExistence type="predicted"/>